<organism evidence="2">
    <name type="scientific">Fusarium oxysporum Fo47</name>
    <dbReference type="NCBI Taxonomy" id="660027"/>
    <lineage>
        <taxon>Eukaryota</taxon>
        <taxon>Fungi</taxon>
        <taxon>Dikarya</taxon>
        <taxon>Ascomycota</taxon>
        <taxon>Pezizomycotina</taxon>
        <taxon>Sordariomycetes</taxon>
        <taxon>Hypocreomycetidae</taxon>
        <taxon>Hypocreales</taxon>
        <taxon>Nectriaceae</taxon>
        <taxon>Fusarium</taxon>
        <taxon>Fusarium oxysporum species complex</taxon>
    </lineage>
</organism>
<feature type="region of interest" description="Disordered" evidence="1">
    <location>
        <begin position="102"/>
        <end position="127"/>
    </location>
</feature>
<dbReference type="EMBL" id="JH717927">
    <property type="protein sequence ID" value="EWZ28328.1"/>
    <property type="molecule type" value="Genomic_DNA"/>
</dbReference>
<evidence type="ECO:0000256" key="1">
    <source>
        <dbReference type="SAM" id="MobiDB-lite"/>
    </source>
</evidence>
<dbReference type="AlphaFoldDB" id="W9JFU3"/>
<proteinExistence type="predicted"/>
<reference evidence="2" key="1">
    <citation type="submission" date="2011-06" db="EMBL/GenBank/DDBJ databases">
        <title>The Genome Sequence of Fusarium oxysporum Fo47.</title>
        <authorList>
            <consortium name="The Broad Institute Genome Sequencing Platform"/>
            <person name="Ma L.-J."/>
            <person name="Gale L.R."/>
            <person name="Schwartz D.C."/>
            <person name="Zhou S."/>
            <person name="Corby-Kistler H."/>
            <person name="Young S.K."/>
            <person name="Zeng Q."/>
            <person name="Gargeya S."/>
            <person name="Fitzgerald M."/>
            <person name="Haas B."/>
            <person name="Abouelleil A."/>
            <person name="Alvarado L."/>
            <person name="Arachchi H.M."/>
            <person name="Berlin A."/>
            <person name="Brown A."/>
            <person name="Chapman S.B."/>
            <person name="Chen Z."/>
            <person name="Dunbar C."/>
            <person name="Freedman E."/>
            <person name="Gearin G."/>
            <person name="Gellesch M."/>
            <person name="Goldberg J."/>
            <person name="Griggs A."/>
            <person name="Gujja S."/>
            <person name="Heiman D."/>
            <person name="Howarth C."/>
            <person name="Larson L."/>
            <person name="Lui A."/>
            <person name="MacDonald P.J.P."/>
            <person name="Mehta T."/>
            <person name="Montmayeur A."/>
            <person name="Murphy C."/>
            <person name="Neiman D."/>
            <person name="Pearson M."/>
            <person name="Priest M."/>
            <person name="Roberts A."/>
            <person name="Saif S."/>
            <person name="Shea T."/>
            <person name="Shenoy N."/>
            <person name="Sisk P."/>
            <person name="Stolte C."/>
            <person name="Sykes S."/>
            <person name="Wortman J."/>
            <person name="Nusbaum C."/>
            <person name="Birren B."/>
        </authorList>
    </citation>
    <scope>NUCLEOTIDE SEQUENCE [LARGE SCALE GENOMIC DNA]</scope>
    <source>
        <strain evidence="2">Fo47</strain>
    </source>
</reference>
<feature type="compositionally biased region" description="Basic residues" evidence="1">
    <location>
        <begin position="38"/>
        <end position="49"/>
    </location>
</feature>
<dbReference type="VEuPathDB" id="FungiDB:FOZG_17969"/>
<feature type="region of interest" description="Disordered" evidence="1">
    <location>
        <begin position="34"/>
        <end position="54"/>
    </location>
</feature>
<accession>W9JFU3</accession>
<dbReference type="Proteomes" id="UP000030766">
    <property type="component" value="Unassembled WGS sequence"/>
</dbReference>
<protein>
    <submittedName>
        <fullName evidence="2">Bloom syndrome protein</fullName>
    </submittedName>
</protein>
<sequence length="174" mass="19713">MVIQYLKLGATYRLFLSGQRKLMLSIQVPEEGMTNKLSKPRSKQAIKKPKGQDVTAMTSPYVSLPAGRRRKKSRTVKSDDENGVMTLNDYANDGFIVNDNEDEEAFEELPDHQPLKPPSRSPGLPIPISAELEDLNEIQRDIVDGFVQEAKVVEEKIRERKGLNHHCSPRRSSR</sequence>
<name>W9JFU3_FUSOX</name>
<dbReference type="HOGENOM" id="CLU_1540150_0_0_1"/>
<evidence type="ECO:0000313" key="2">
    <source>
        <dbReference type="EMBL" id="EWZ28328.1"/>
    </source>
</evidence>
<reference evidence="2" key="2">
    <citation type="submission" date="2012-06" db="EMBL/GenBank/DDBJ databases">
        <title>Annotation of the Genome Sequence of Fusarium oxysporum Fo47.</title>
        <authorList>
            <consortium name="The Broad Institute Genomics Platform"/>
            <person name="Ma L.-J."/>
            <person name="Corby-Kistler H."/>
            <person name="Broz K."/>
            <person name="Gale L.R."/>
            <person name="Jonkers W."/>
            <person name="O'Donnell K."/>
            <person name="Ploetz R."/>
            <person name="Steinberg C."/>
            <person name="Schwartz D.C."/>
            <person name="VanEtten H."/>
            <person name="Zhou S."/>
            <person name="Young S.K."/>
            <person name="Zeng Q."/>
            <person name="Gargeya S."/>
            <person name="Fitzgerald M."/>
            <person name="Abouelleil A."/>
            <person name="Alvarado L."/>
            <person name="Chapman S.B."/>
            <person name="Gainer-Dewar J."/>
            <person name="Goldberg J."/>
            <person name="Griggs A."/>
            <person name="Gujja S."/>
            <person name="Hansen M."/>
            <person name="Howarth C."/>
            <person name="Imamovic A."/>
            <person name="Ireland A."/>
            <person name="Larimer J."/>
            <person name="McCowan C."/>
            <person name="Murphy C."/>
            <person name="Pearson M."/>
            <person name="Poon T.W."/>
            <person name="Priest M."/>
            <person name="Roberts A."/>
            <person name="Saif S."/>
            <person name="Shea T."/>
            <person name="Sykes S."/>
            <person name="Wortman J."/>
            <person name="Nusbaum C."/>
            <person name="Birren B."/>
        </authorList>
    </citation>
    <scope>NUCLEOTIDE SEQUENCE</scope>
    <source>
        <strain evidence="2">Fo47</strain>
    </source>
</reference>
<gene>
    <name evidence="2" type="ORF">FOZG_17969</name>
</gene>